<feature type="domain" description="HAMP" evidence="5">
    <location>
        <begin position="336"/>
        <end position="389"/>
    </location>
</feature>
<dbReference type="InterPro" id="IPR000700">
    <property type="entry name" value="PAS-assoc_C"/>
</dbReference>
<dbReference type="CDD" id="cd01949">
    <property type="entry name" value="GGDEF"/>
    <property type="match status" value="1"/>
</dbReference>
<dbReference type="PROSITE" id="PS50112">
    <property type="entry name" value="PAS"/>
    <property type="match status" value="1"/>
</dbReference>
<evidence type="ECO:0000259" key="3">
    <source>
        <dbReference type="PROSITE" id="PS50113"/>
    </source>
</evidence>
<dbReference type="PANTHER" id="PTHR44757">
    <property type="entry name" value="DIGUANYLATE CYCLASE DGCP"/>
    <property type="match status" value="1"/>
</dbReference>
<dbReference type="Gene3D" id="3.30.450.20">
    <property type="entry name" value="PAS domain"/>
    <property type="match status" value="2"/>
</dbReference>
<organism evidence="7 8">
    <name type="scientific">Methylophaga marina</name>
    <dbReference type="NCBI Taxonomy" id="45495"/>
    <lineage>
        <taxon>Bacteria</taxon>
        <taxon>Pseudomonadati</taxon>
        <taxon>Pseudomonadota</taxon>
        <taxon>Gammaproteobacteria</taxon>
        <taxon>Thiotrichales</taxon>
        <taxon>Piscirickettsiaceae</taxon>
        <taxon>Methylophaga</taxon>
    </lineage>
</organism>
<dbReference type="PROSITE" id="PS50113">
    <property type="entry name" value="PAC"/>
    <property type="match status" value="1"/>
</dbReference>
<dbReference type="Pfam" id="PF00990">
    <property type="entry name" value="GGDEF"/>
    <property type="match status" value="1"/>
</dbReference>
<evidence type="ECO:0000259" key="4">
    <source>
        <dbReference type="PROSITE" id="PS50883"/>
    </source>
</evidence>
<evidence type="ECO:0000313" key="7">
    <source>
        <dbReference type="EMBL" id="GAA0215170.1"/>
    </source>
</evidence>
<feature type="domain" description="PAS" evidence="2">
    <location>
        <begin position="401"/>
        <end position="465"/>
    </location>
</feature>
<dbReference type="CDD" id="cd06225">
    <property type="entry name" value="HAMP"/>
    <property type="match status" value="1"/>
</dbReference>
<dbReference type="CDD" id="cd00130">
    <property type="entry name" value="PAS"/>
    <property type="match status" value="2"/>
</dbReference>
<comment type="caution">
    <text evidence="7">The sequence shown here is derived from an EMBL/GenBank/DDBJ whole genome shotgun (WGS) entry which is preliminary data.</text>
</comment>
<evidence type="ECO:0000259" key="5">
    <source>
        <dbReference type="PROSITE" id="PS50885"/>
    </source>
</evidence>
<sequence>MLQLWAAITLVAVIVMGIMANYANNLMSETQSIFIEHLLPIEANSRELSQAALLFAQRQQQFLSVSDVSALPEFADRTAIELMFQENAQLLSEALDEQQEAHRLLESLSATYQDYLVLDSKLFQLKKRHLELTSDIKAKQAGNERVSASLLNLMDDLEKRLRNDNLVSLLNLAHPLKSHINELRLLNYKLFLRTGDISDFSQSKKQFNRVFAQIEQDIDAFSSQTFELMYVSETLQAIERQVEALRVLMGGETGLVAIEEESTATQSALAREQSISIKLMSSLTTQLNQLIKHINLQNYAEISDDVTSANYSWWQIIVVSVFIMSAVMIFAYILFNRINQPLVLIKDSIRSLSEGRFETRISVTSTQNEVSMLARDFNHFAEVTQNLIADYSKAKVTMQHKKQQLRAVLNSVPEAILSLNEEGYIIDINPAGASMFGGAIEDLLGQHLLQFFAEANKPESIDDLELDDESSGEYEGLRMDGTAFSLWISVSRIISGSDDFVWVCVIADITKWKKTNQQLHQMTSELNTILENAMVGIAFIRDRRVIRVNQKFEELFQYSREEIEGQKTRFIYPSQIAYEQFGEHVSQYLSVGESYEAQLELVRKNGDRFWCAMAGKSIEADAPQNGSIWLFEDVTTQRQNEERLTNLASIDSLTGLPNRNVFNDRLEHAIHKAHRDSGRLAVCFLDLDHFKHINDSLGHKAGDSLLKDVAKRIKETIREGDTVARLGGDEFTVILENIRSAQYVGKVAEKIIHAMSQPYFIDGVEINISPSIGVSLYPADGRDVDMLIRNADAAMYHAKKTGRNNFQFYSADMNAQASLRLAMETALRRAVEQEEFFIHLQPQIDLDTGKMNGAEVLLRWNSTQWGLVSPADFIPILEDTGMIESVGEWVLKQACQCFLNIKHKLAEDFKLAVNLSGRQFKGGNLASRIRYILAETGMPTKNLELEITETMLMEDPELATLTLSELSEMGISLAIDDFGTGYSSLSYLKQFPLNVLKIDSSFIRDVTTDKDDAAIVNAILAMTESLGLIVVAEGVETNEQLNYLRQHTCQCAQGYLFSKPVSEEAFYELAEKETLI</sequence>
<accession>A0ABP3CTK2</accession>
<dbReference type="InterPro" id="IPR052155">
    <property type="entry name" value="Biofilm_reg_signaling"/>
</dbReference>
<dbReference type="PANTHER" id="PTHR44757:SF2">
    <property type="entry name" value="BIOFILM ARCHITECTURE MAINTENANCE PROTEIN MBAA"/>
    <property type="match status" value="1"/>
</dbReference>
<dbReference type="InterPro" id="IPR000014">
    <property type="entry name" value="PAS"/>
</dbReference>
<name>A0ABP3CTK2_9GAMM</name>
<dbReference type="RefSeq" id="WP_286305193.1">
    <property type="nucleotide sequence ID" value="NZ_AP027741.1"/>
</dbReference>
<dbReference type="SMART" id="SM00304">
    <property type="entry name" value="HAMP"/>
    <property type="match status" value="1"/>
</dbReference>
<keyword evidence="1" id="KW-0812">Transmembrane</keyword>
<dbReference type="Pfam" id="PF00563">
    <property type="entry name" value="EAL"/>
    <property type="match status" value="1"/>
</dbReference>
<dbReference type="InterPro" id="IPR035965">
    <property type="entry name" value="PAS-like_dom_sf"/>
</dbReference>
<dbReference type="NCBIfam" id="TIGR00254">
    <property type="entry name" value="GGDEF"/>
    <property type="match status" value="1"/>
</dbReference>
<dbReference type="PROSITE" id="PS50883">
    <property type="entry name" value="EAL"/>
    <property type="match status" value="1"/>
</dbReference>
<dbReference type="Pfam" id="PF00672">
    <property type="entry name" value="HAMP"/>
    <property type="match status" value="1"/>
</dbReference>
<dbReference type="SMART" id="SM00052">
    <property type="entry name" value="EAL"/>
    <property type="match status" value="1"/>
</dbReference>
<evidence type="ECO:0000259" key="2">
    <source>
        <dbReference type="PROSITE" id="PS50112"/>
    </source>
</evidence>
<dbReference type="EMBL" id="BAAADG010000001">
    <property type="protein sequence ID" value="GAA0215170.1"/>
    <property type="molecule type" value="Genomic_DNA"/>
</dbReference>
<keyword evidence="1" id="KW-1133">Transmembrane helix</keyword>
<keyword evidence="8" id="KW-1185">Reference proteome</keyword>
<dbReference type="Proteomes" id="UP001501476">
    <property type="component" value="Unassembled WGS sequence"/>
</dbReference>
<dbReference type="SUPFAM" id="SSF55073">
    <property type="entry name" value="Nucleotide cyclase"/>
    <property type="match status" value="1"/>
</dbReference>
<gene>
    <name evidence="7" type="ORF">GCM10008964_03480</name>
</gene>
<evidence type="ECO:0000256" key="1">
    <source>
        <dbReference type="SAM" id="Phobius"/>
    </source>
</evidence>
<dbReference type="Gene3D" id="3.30.70.270">
    <property type="match status" value="1"/>
</dbReference>
<dbReference type="PROSITE" id="PS50887">
    <property type="entry name" value="GGDEF"/>
    <property type="match status" value="1"/>
</dbReference>
<dbReference type="SMART" id="SM00267">
    <property type="entry name" value="GGDEF"/>
    <property type="match status" value="1"/>
</dbReference>
<dbReference type="InterPro" id="IPR035919">
    <property type="entry name" value="EAL_sf"/>
</dbReference>
<dbReference type="CDD" id="cd01948">
    <property type="entry name" value="EAL"/>
    <property type="match status" value="1"/>
</dbReference>
<dbReference type="InterPro" id="IPR043128">
    <property type="entry name" value="Rev_trsase/Diguanyl_cyclase"/>
</dbReference>
<evidence type="ECO:0000259" key="6">
    <source>
        <dbReference type="PROSITE" id="PS50887"/>
    </source>
</evidence>
<dbReference type="Gene3D" id="3.20.20.450">
    <property type="entry name" value="EAL domain"/>
    <property type="match status" value="1"/>
</dbReference>
<evidence type="ECO:0000313" key="8">
    <source>
        <dbReference type="Proteomes" id="UP001501476"/>
    </source>
</evidence>
<feature type="domain" description="GGDEF" evidence="6">
    <location>
        <begin position="678"/>
        <end position="811"/>
    </location>
</feature>
<dbReference type="PROSITE" id="PS50885">
    <property type="entry name" value="HAMP"/>
    <property type="match status" value="1"/>
</dbReference>
<protein>
    <recommendedName>
        <fullName evidence="9">EAL domain-containing protein</fullName>
    </recommendedName>
</protein>
<dbReference type="SUPFAM" id="SSF141868">
    <property type="entry name" value="EAL domain-like"/>
    <property type="match status" value="1"/>
</dbReference>
<dbReference type="NCBIfam" id="TIGR00229">
    <property type="entry name" value="sensory_box"/>
    <property type="match status" value="2"/>
</dbReference>
<dbReference type="Gene3D" id="6.10.340.10">
    <property type="match status" value="1"/>
</dbReference>
<dbReference type="SUPFAM" id="SSF55785">
    <property type="entry name" value="PYP-like sensor domain (PAS domain)"/>
    <property type="match status" value="2"/>
</dbReference>
<feature type="transmembrane region" description="Helical" evidence="1">
    <location>
        <begin position="313"/>
        <end position="335"/>
    </location>
</feature>
<dbReference type="InterPro" id="IPR029787">
    <property type="entry name" value="Nucleotide_cyclase"/>
</dbReference>
<dbReference type="InterPro" id="IPR003660">
    <property type="entry name" value="HAMP_dom"/>
</dbReference>
<dbReference type="Pfam" id="PF13426">
    <property type="entry name" value="PAS_9"/>
    <property type="match status" value="2"/>
</dbReference>
<feature type="domain" description="EAL" evidence="4">
    <location>
        <begin position="820"/>
        <end position="1074"/>
    </location>
</feature>
<evidence type="ECO:0008006" key="9">
    <source>
        <dbReference type="Google" id="ProtNLM"/>
    </source>
</evidence>
<keyword evidence="1" id="KW-0472">Membrane</keyword>
<reference evidence="8" key="1">
    <citation type="journal article" date="2019" name="Int. J. Syst. Evol. Microbiol.">
        <title>The Global Catalogue of Microorganisms (GCM) 10K type strain sequencing project: providing services to taxonomists for standard genome sequencing and annotation.</title>
        <authorList>
            <consortium name="The Broad Institute Genomics Platform"/>
            <consortium name="The Broad Institute Genome Sequencing Center for Infectious Disease"/>
            <person name="Wu L."/>
            <person name="Ma J."/>
        </authorList>
    </citation>
    <scope>NUCLEOTIDE SEQUENCE [LARGE SCALE GENOMIC DNA]</scope>
    <source>
        <strain evidence="8">JCM 6886</strain>
    </source>
</reference>
<dbReference type="SMART" id="SM00091">
    <property type="entry name" value="PAS"/>
    <property type="match status" value="2"/>
</dbReference>
<dbReference type="InterPro" id="IPR000160">
    <property type="entry name" value="GGDEF_dom"/>
</dbReference>
<feature type="domain" description="PAC" evidence="3">
    <location>
        <begin position="595"/>
        <end position="646"/>
    </location>
</feature>
<dbReference type="SUPFAM" id="SSF158472">
    <property type="entry name" value="HAMP domain-like"/>
    <property type="match status" value="1"/>
</dbReference>
<proteinExistence type="predicted"/>
<dbReference type="InterPro" id="IPR001633">
    <property type="entry name" value="EAL_dom"/>
</dbReference>